<dbReference type="SUPFAM" id="SSF48452">
    <property type="entry name" value="TPR-like"/>
    <property type="match status" value="1"/>
</dbReference>
<evidence type="ECO:0000256" key="9">
    <source>
        <dbReference type="ARBA" id="ARBA00023128"/>
    </source>
</evidence>
<accession>A0A2U1QKV0</accession>
<evidence type="ECO:0000256" key="3">
    <source>
        <dbReference type="ARBA" id="ARBA00005792"/>
    </source>
</evidence>
<dbReference type="GO" id="GO:0045040">
    <property type="term" value="P:protein insertion into mitochondrial outer membrane"/>
    <property type="evidence" value="ECO:0007669"/>
    <property type="project" value="InterPro"/>
</dbReference>
<comment type="similarity">
    <text evidence="3">Belongs to the Tom20 family.</text>
</comment>
<keyword evidence="9" id="KW-0496">Mitochondrion</keyword>
<evidence type="ECO:0000313" key="11">
    <source>
        <dbReference type="EMBL" id="PWA98608.1"/>
    </source>
</evidence>
<name>A0A2U1QKV0_ARTAN</name>
<keyword evidence="7" id="KW-0653">Protein transport</keyword>
<keyword evidence="5" id="KW-0812">Transmembrane</keyword>
<sequence>MDRSVEAVSKLEEALAINPAKHEALWCLGNAHTTKSFLTGDYDEAKILFDEASQCFQKAVDKLPALHKEIYGVLAETSNAMDMNAPELDRRMFFEDARMTAERDYLKNPTDTNLLLKVLYLYFTTTQNVEAVSKLEEALTISPAKHEALWYLGEAHTANGFLTIKYDKAKILFDEAFQCFLKAVDEV</sequence>
<keyword evidence="10" id="KW-0472">Membrane</keyword>
<organism evidence="11 12">
    <name type="scientific">Artemisia annua</name>
    <name type="common">Sweet wormwood</name>
    <dbReference type="NCBI Taxonomy" id="35608"/>
    <lineage>
        <taxon>Eukaryota</taxon>
        <taxon>Viridiplantae</taxon>
        <taxon>Streptophyta</taxon>
        <taxon>Embryophyta</taxon>
        <taxon>Tracheophyta</taxon>
        <taxon>Spermatophyta</taxon>
        <taxon>Magnoliopsida</taxon>
        <taxon>eudicotyledons</taxon>
        <taxon>Gunneridae</taxon>
        <taxon>Pentapetalae</taxon>
        <taxon>asterids</taxon>
        <taxon>campanulids</taxon>
        <taxon>Asterales</taxon>
        <taxon>Asteraceae</taxon>
        <taxon>Asteroideae</taxon>
        <taxon>Anthemideae</taxon>
        <taxon>Artemisiinae</taxon>
        <taxon>Artemisia</taxon>
    </lineage>
</organism>
<comment type="caution">
    <text evidence="11">The sequence shown here is derived from an EMBL/GenBank/DDBJ whole genome shotgun (WGS) entry which is preliminary data.</text>
</comment>
<protein>
    <submittedName>
        <fullName evidence="11">Plant specific mitochondrial import receptor subunit TOM20</fullName>
    </submittedName>
</protein>
<dbReference type="AlphaFoldDB" id="A0A2U1QKV0"/>
<evidence type="ECO:0000256" key="4">
    <source>
        <dbReference type="ARBA" id="ARBA00022448"/>
    </source>
</evidence>
<evidence type="ECO:0000256" key="10">
    <source>
        <dbReference type="ARBA" id="ARBA00023136"/>
    </source>
</evidence>
<dbReference type="OrthoDB" id="1056333at2759"/>
<evidence type="ECO:0000256" key="5">
    <source>
        <dbReference type="ARBA" id="ARBA00022692"/>
    </source>
</evidence>
<dbReference type="Pfam" id="PF06552">
    <property type="entry name" value="TOM20_plant"/>
    <property type="match status" value="2"/>
</dbReference>
<proteinExistence type="inferred from homology"/>
<dbReference type="InterPro" id="IPR011990">
    <property type="entry name" value="TPR-like_helical_dom_sf"/>
</dbReference>
<evidence type="ECO:0000256" key="1">
    <source>
        <dbReference type="ARBA" id="ARBA00003450"/>
    </source>
</evidence>
<evidence type="ECO:0000256" key="6">
    <source>
        <dbReference type="ARBA" id="ARBA00022787"/>
    </source>
</evidence>
<evidence type="ECO:0000256" key="8">
    <source>
        <dbReference type="ARBA" id="ARBA00022989"/>
    </source>
</evidence>
<comment type="function">
    <text evidence="1">Central component of the receptor complex responsible for the recognition and translocation of cytosolically synthesized mitochondrial preproteins. Together with TOM22 functions as the transit peptide receptor at the surface of the mitochondrion outer membrane and facilitates the movement of preproteins into the translocation pore.</text>
</comment>
<dbReference type="PANTHER" id="PTHR32409">
    <property type="entry name" value="MITOCHONDRIAL IMPORT RECEPTOR SUBUNIT TOM20-1-RELATED"/>
    <property type="match status" value="1"/>
</dbReference>
<dbReference type="STRING" id="35608.A0A2U1QKV0"/>
<gene>
    <name evidence="11" type="ORF">CTI12_AA016760</name>
</gene>
<keyword evidence="8" id="KW-1133">Transmembrane helix</keyword>
<dbReference type="Gene3D" id="1.25.40.10">
    <property type="entry name" value="Tetratricopeptide repeat domain"/>
    <property type="match status" value="2"/>
</dbReference>
<evidence type="ECO:0000256" key="2">
    <source>
        <dbReference type="ARBA" id="ARBA00004572"/>
    </source>
</evidence>
<keyword evidence="4" id="KW-0813">Transport</keyword>
<dbReference type="GO" id="GO:0005742">
    <property type="term" value="C:mitochondrial outer membrane translocase complex"/>
    <property type="evidence" value="ECO:0007669"/>
    <property type="project" value="InterPro"/>
</dbReference>
<evidence type="ECO:0000256" key="7">
    <source>
        <dbReference type="ARBA" id="ARBA00022927"/>
    </source>
</evidence>
<keyword evidence="11" id="KW-0675">Receptor</keyword>
<dbReference type="EMBL" id="PKPP01000058">
    <property type="protein sequence ID" value="PWA98608.1"/>
    <property type="molecule type" value="Genomic_DNA"/>
</dbReference>
<evidence type="ECO:0000313" key="12">
    <source>
        <dbReference type="Proteomes" id="UP000245207"/>
    </source>
</evidence>
<keyword evidence="6" id="KW-1000">Mitochondrion outer membrane</keyword>
<dbReference type="InterPro" id="IPR010547">
    <property type="entry name" value="TOM20_imprt_rcpt"/>
</dbReference>
<keyword evidence="12" id="KW-1185">Reference proteome</keyword>
<dbReference type="PANTHER" id="PTHR32409:SF3">
    <property type="entry name" value="MITOCHONDRIAL IMPORT RECEPTOR SUBUNIT TOM20-1-RELATED"/>
    <property type="match status" value="1"/>
</dbReference>
<dbReference type="Proteomes" id="UP000245207">
    <property type="component" value="Unassembled WGS sequence"/>
</dbReference>
<reference evidence="11 12" key="1">
    <citation type="journal article" date="2018" name="Mol. Plant">
        <title>The genome of Artemisia annua provides insight into the evolution of Asteraceae family and artemisinin biosynthesis.</title>
        <authorList>
            <person name="Shen Q."/>
            <person name="Zhang L."/>
            <person name="Liao Z."/>
            <person name="Wang S."/>
            <person name="Yan T."/>
            <person name="Shi P."/>
            <person name="Liu M."/>
            <person name="Fu X."/>
            <person name="Pan Q."/>
            <person name="Wang Y."/>
            <person name="Lv Z."/>
            <person name="Lu X."/>
            <person name="Zhang F."/>
            <person name="Jiang W."/>
            <person name="Ma Y."/>
            <person name="Chen M."/>
            <person name="Hao X."/>
            <person name="Li L."/>
            <person name="Tang Y."/>
            <person name="Lv G."/>
            <person name="Zhou Y."/>
            <person name="Sun X."/>
            <person name="Brodelius P.E."/>
            <person name="Rose J.K.C."/>
            <person name="Tang K."/>
        </authorList>
    </citation>
    <scope>NUCLEOTIDE SEQUENCE [LARGE SCALE GENOMIC DNA]</scope>
    <source>
        <strain evidence="12">cv. Huhao1</strain>
        <tissue evidence="11">Leaf</tissue>
    </source>
</reference>
<comment type="subcellular location">
    <subcellularLocation>
        <location evidence="2">Mitochondrion outer membrane</location>
        <topology evidence="2">Single-pass membrane protein</topology>
    </subcellularLocation>
</comment>
<dbReference type="GO" id="GO:0015031">
    <property type="term" value="P:protein transport"/>
    <property type="evidence" value="ECO:0007669"/>
    <property type="project" value="UniProtKB-KW"/>
</dbReference>